<accession>A0ABR9Y5U5</accession>
<name>A0ABR9Y5U5_9PROT</name>
<sequence>MTQKEAEADRQWRVGQVSAYSVFLRTEKQDVPVYRIEKIKRADLPRNWRPLPALGMLRGRLI</sequence>
<proteinExistence type="predicted"/>
<reference evidence="1 2" key="2">
    <citation type="submission" date="2020-11" db="EMBL/GenBank/DDBJ databases">
        <title>Description of novel Gluconobacter species.</title>
        <authorList>
            <person name="Cleenwerck I."/>
            <person name="Cnockaert M."/>
            <person name="Borremans W."/>
            <person name="Wieme A.D."/>
            <person name="De Vuyst L."/>
            <person name="Vandamme P."/>
        </authorList>
    </citation>
    <scope>NUCLEOTIDE SEQUENCE [LARGE SCALE GENOMIC DNA]</scope>
    <source>
        <strain evidence="1 2">LMG 31484</strain>
    </source>
</reference>
<reference evidence="2" key="1">
    <citation type="submission" date="2020-04" db="EMBL/GenBank/DDBJ databases">
        <title>Description of novel Gluconacetobacter.</title>
        <authorList>
            <person name="Sombolestani A."/>
        </authorList>
    </citation>
    <scope>NUCLEOTIDE SEQUENCE [LARGE SCALE GENOMIC DNA]</scope>
    <source>
        <strain evidence="2">LMG 31484</strain>
    </source>
</reference>
<keyword evidence="2" id="KW-1185">Reference proteome</keyword>
<gene>
    <name evidence="1" type="ORF">HKD24_08735</name>
</gene>
<organism evidence="1 2">
    <name type="scientific">Gluconobacter vitians</name>
    <dbReference type="NCBI Taxonomy" id="2728102"/>
    <lineage>
        <taxon>Bacteria</taxon>
        <taxon>Pseudomonadati</taxon>
        <taxon>Pseudomonadota</taxon>
        <taxon>Alphaproteobacteria</taxon>
        <taxon>Acetobacterales</taxon>
        <taxon>Acetobacteraceae</taxon>
        <taxon>Gluconobacter</taxon>
    </lineage>
</organism>
<comment type="caution">
    <text evidence="1">The sequence shown here is derived from an EMBL/GenBank/DDBJ whole genome shotgun (WGS) entry which is preliminary data.</text>
</comment>
<evidence type="ECO:0000313" key="1">
    <source>
        <dbReference type="EMBL" id="MBF0859298.1"/>
    </source>
</evidence>
<dbReference type="Proteomes" id="UP000623107">
    <property type="component" value="Unassembled WGS sequence"/>
</dbReference>
<protein>
    <submittedName>
        <fullName evidence="1">Uncharacterized protein</fullName>
    </submittedName>
</protein>
<dbReference type="EMBL" id="JABCQG010000010">
    <property type="protein sequence ID" value="MBF0859298.1"/>
    <property type="molecule type" value="Genomic_DNA"/>
</dbReference>
<evidence type="ECO:0000313" key="2">
    <source>
        <dbReference type="Proteomes" id="UP000623107"/>
    </source>
</evidence>